<reference evidence="2" key="1">
    <citation type="journal article" date="2011" name="Science">
        <title>The plant cell wall-decomposing machinery underlies the functional diversity of forest fungi.</title>
        <authorList>
            <person name="Eastwood D.C."/>
            <person name="Floudas D."/>
            <person name="Binder M."/>
            <person name="Majcherczyk A."/>
            <person name="Schneider P."/>
            <person name="Aerts A."/>
            <person name="Asiegbu F.O."/>
            <person name="Baker S.E."/>
            <person name="Barry K."/>
            <person name="Bendiksby M."/>
            <person name="Blumentritt M."/>
            <person name="Coutinho P.M."/>
            <person name="Cullen D."/>
            <person name="de Vries R.P."/>
            <person name="Gathman A."/>
            <person name="Goodell B."/>
            <person name="Henrissat B."/>
            <person name="Ihrmark K."/>
            <person name="Kauserud H."/>
            <person name="Kohler A."/>
            <person name="LaButti K."/>
            <person name="Lapidus A."/>
            <person name="Lavin J.L."/>
            <person name="Lee Y.-H."/>
            <person name="Lindquist E."/>
            <person name="Lilly W."/>
            <person name="Lucas S."/>
            <person name="Morin E."/>
            <person name="Murat C."/>
            <person name="Oguiza J.A."/>
            <person name="Park J."/>
            <person name="Pisabarro A.G."/>
            <person name="Riley R."/>
            <person name="Rosling A."/>
            <person name="Salamov A."/>
            <person name="Schmidt O."/>
            <person name="Schmutz J."/>
            <person name="Skrede I."/>
            <person name="Stenlid J."/>
            <person name="Wiebenga A."/>
            <person name="Xie X."/>
            <person name="Kuees U."/>
            <person name="Hibbett D.S."/>
            <person name="Hoffmeister D."/>
            <person name="Hoegberg N."/>
            <person name="Martin F."/>
            <person name="Grigoriev I.V."/>
            <person name="Watkinson S.C."/>
        </authorList>
    </citation>
    <scope>NUCLEOTIDE SEQUENCE [LARGE SCALE GENOMIC DNA]</scope>
    <source>
        <strain evidence="2">strain S7.3</strain>
    </source>
</reference>
<dbReference type="STRING" id="936435.F8PM40"/>
<protein>
    <submittedName>
        <fullName evidence="1">Uncharacterized protein</fullName>
    </submittedName>
</protein>
<evidence type="ECO:0000313" key="2">
    <source>
        <dbReference type="Proteomes" id="UP000008063"/>
    </source>
</evidence>
<dbReference type="HOGENOM" id="CLU_1012520_0_0_1"/>
<evidence type="ECO:0000313" key="1">
    <source>
        <dbReference type="EMBL" id="EGO02672.1"/>
    </source>
</evidence>
<dbReference type="OrthoDB" id="2690740at2759"/>
<dbReference type="AlphaFoldDB" id="F8PM40"/>
<proteinExistence type="predicted"/>
<name>F8PM40_SERL3</name>
<keyword evidence="2" id="KW-1185">Reference proteome</keyword>
<organism evidence="2">
    <name type="scientific">Serpula lacrymans var. lacrymans (strain S7.3)</name>
    <name type="common">Dry rot fungus</name>
    <dbReference type="NCBI Taxonomy" id="936435"/>
    <lineage>
        <taxon>Eukaryota</taxon>
        <taxon>Fungi</taxon>
        <taxon>Dikarya</taxon>
        <taxon>Basidiomycota</taxon>
        <taxon>Agaricomycotina</taxon>
        <taxon>Agaricomycetes</taxon>
        <taxon>Agaricomycetidae</taxon>
        <taxon>Boletales</taxon>
        <taxon>Coniophorineae</taxon>
        <taxon>Serpulaceae</taxon>
        <taxon>Serpula</taxon>
    </lineage>
</organism>
<dbReference type="Proteomes" id="UP000008063">
    <property type="component" value="Unassembled WGS sequence"/>
</dbReference>
<sequence>MDALKLLCAISSIGEQRKKAGRLRGSSSCNQQTVGIICEQINTIPQTFGHIANNFAAHSAQYPAKVKTCNDNQYFEVFEWIESKIEHCLPEEYSILVKISVRTLLYHVETLCLSNYLRDSSDYTELPPLAYAQASQVNLSYRYRDVGGDCFSPENGMCGISKDVKDNQKMFQSLKVIFEELFNWIYGIMQTHLPEKCQMFEQIASILPGNHNSPASPFLSLVININIQTKAHHDSKDQEFCLVLPIGKFRGTALLIVETGLLMKAMADDVIGRSP</sequence>
<accession>F8PM40</accession>
<dbReference type="EMBL" id="GL945476">
    <property type="protein sequence ID" value="EGO02672.1"/>
    <property type="molecule type" value="Genomic_DNA"/>
</dbReference>
<dbReference type="Gene3D" id="3.60.130.30">
    <property type="match status" value="1"/>
</dbReference>
<gene>
    <name evidence="1" type="ORF">SERLA73DRAFT_150330</name>
</gene>
<dbReference type="InParanoid" id="F8PM40"/>